<feature type="chain" id="PRO_5020903832" description="SnoaL-like protein" evidence="1">
    <location>
        <begin position="23"/>
        <end position="171"/>
    </location>
</feature>
<proteinExistence type="predicted"/>
<evidence type="ECO:0008006" key="4">
    <source>
        <dbReference type="Google" id="ProtNLM"/>
    </source>
</evidence>
<comment type="caution">
    <text evidence="2">The sequence shown here is derived from an EMBL/GenBank/DDBJ whole genome shotgun (WGS) entry which is preliminary data.</text>
</comment>
<name>A0A4R8DSS2_9BACT</name>
<dbReference type="AlphaFoldDB" id="A0A4R8DSS2"/>
<dbReference type="EMBL" id="SODV01000001">
    <property type="protein sequence ID" value="TDX00918.1"/>
    <property type="molecule type" value="Genomic_DNA"/>
</dbReference>
<dbReference type="Proteomes" id="UP000294498">
    <property type="component" value="Unassembled WGS sequence"/>
</dbReference>
<accession>A0A4R8DSS2</accession>
<evidence type="ECO:0000313" key="2">
    <source>
        <dbReference type="EMBL" id="TDX00918.1"/>
    </source>
</evidence>
<feature type="signal peptide" evidence="1">
    <location>
        <begin position="1"/>
        <end position="22"/>
    </location>
</feature>
<sequence>MRILCAAFVLLLSCVCALRVSAQTAPDDKVRAIQTAYQQIDHDTALRIISMTEHEFAADEAGKSGTLKGFFKGDSLFKIILSVGLSYGKIKENYYFRGGQLVYVYETENDNGKPGDAFEGRYFFEGYKTLSVLLKGTKRDGPDDSHHSLELYHNAGYYAGILQKEARRRRT</sequence>
<evidence type="ECO:0000256" key="1">
    <source>
        <dbReference type="SAM" id="SignalP"/>
    </source>
</evidence>
<keyword evidence="3" id="KW-1185">Reference proteome</keyword>
<reference evidence="2 3" key="1">
    <citation type="submission" date="2019-03" db="EMBL/GenBank/DDBJ databases">
        <title>Genomic Encyclopedia of Type Strains, Phase IV (KMG-IV): sequencing the most valuable type-strain genomes for metagenomic binning, comparative biology and taxonomic classification.</title>
        <authorList>
            <person name="Goeker M."/>
        </authorList>
    </citation>
    <scope>NUCLEOTIDE SEQUENCE [LARGE SCALE GENOMIC DNA]</scope>
    <source>
        <strain evidence="2 3">DSM 100059</strain>
    </source>
</reference>
<keyword evidence="1" id="KW-0732">Signal</keyword>
<dbReference type="RefSeq" id="WP_133993025.1">
    <property type="nucleotide sequence ID" value="NZ_SODV01000001.1"/>
</dbReference>
<evidence type="ECO:0000313" key="3">
    <source>
        <dbReference type="Proteomes" id="UP000294498"/>
    </source>
</evidence>
<organism evidence="2 3">
    <name type="scientific">Dinghuibacter silviterrae</name>
    <dbReference type="NCBI Taxonomy" id="1539049"/>
    <lineage>
        <taxon>Bacteria</taxon>
        <taxon>Pseudomonadati</taxon>
        <taxon>Bacteroidota</taxon>
        <taxon>Chitinophagia</taxon>
        <taxon>Chitinophagales</taxon>
        <taxon>Chitinophagaceae</taxon>
        <taxon>Dinghuibacter</taxon>
    </lineage>
</organism>
<protein>
    <recommendedName>
        <fullName evidence="4">SnoaL-like protein</fullName>
    </recommendedName>
</protein>
<dbReference type="OrthoDB" id="663643at2"/>
<gene>
    <name evidence="2" type="ORF">EDB95_1948</name>
</gene>